<comment type="caution">
    <text evidence="1">The sequence shown here is derived from an EMBL/GenBank/DDBJ whole genome shotgun (WGS) entry which is preliminary data.</text>
</comment>
<dbReference type="OrthoDB" id="2051973at2"/>
<dbReference type="InterPro" id="IPR046350">
    <property type="entry name" value="Cystatin_sf"/>
</dbReference>
<dbReference type="EMBL" id="MAKX01000001">
    <property type="protein sequence ID" value="OCK44275.1"/>
    <property type="molecule type" value="Genomic_DNA"/>
</dbReference>
<protein>
    <submittedName>
        <fullName evidence="1">Uncharacterized protein</fullName>
    </submittedName>
</protein>
<proteinExistence type="predicted"/>
<organism evidence="1 2">
    <name type="scientific">Tenacibaculum soleae</name>
    <dbReference type="NCBI Taxonomy" id="447689"/>
    <lineage>
        <taxon>Bacteria</taxon>
        <taxon>Pseudomonadati</taxon>
        <taxon>Bacteroidota</taxon>
        <taxon>Flavobacteriia</taxon>
        <taxon>Flavobacteriales</taxon>
        <taxon>Flavobacteriaceae</taxon>
        <taxon>Tenacibaculum</taxon>
    </lineage>
</organism>
<keyword evidence="2" id="KW-1185">Reference proteome</keyword>
<evidence type="ECO:0000313" key="2">
    <source>
        <dbReference type="Proteomes" id="UP000093186"/>
    </source>
</evidence>
<evidence type="ECO:0000313" key="1">
    <source>
        <dbReference type="EMBL" id="OCK44275.1"/>
    </source>
</evidence>
<gene>
    <name evidence="1" type="ORF">BA195_06220</name>
</gene>
<accession>A0A1B9Y378</accession>
<dbReference type="AlphaFoldDB" id="A0A1B9Y378"/>
<dbReference type="SUPFAM" id="SSF54403">
    <property type="entry name" value="Cystatin/monellin"/>
    <property type="match status" value="1"/>
</dbReference>
<sequence length="95" mass="10409">MSTETLKAKETLLGGWTSYGSLTTEDRKVFDEALNGFVGVNYEPTAVSTQVVAGTNYRFKCNASIPPAEVMWEAIVEIFQPLGDVKPHITGITRL</sequence>
<name>A0A1B9Y378_9FLAO</name>
<dbReference type="Proteomes" id="UP000093186">
    <property type="component" value="Unassembled WGS sequence"/>
</dbReference>
<dbReference type="RefSeq" id="WP_068703482.1">
    <property type="nucleotide sequence ID" value="NZ_JAUOSW010000005.1"/>
</dbReference>
<reference evidence="1 2" key="1">
    <citation type="submission" date="2016-06" db="EMBL/GenBank/DDBJ databases">
        <title>Draft Genome Sequence of Tenacibaculum soleae UCD-KL19.</title>
        <authorList>
            <person name="Eisen J.A."/>
            <person name="Coil D.A."/>
            <person name="Lujan K.M."/>
        </authorList>
    </citation>
    <scope>NUCLEOTIDE SEQUENCE [LARGE SCALE GENOMIC DNA]</scope>
    <source>
        <strain evidence="1 2">UCD-KL19</strain>
    </source>
</reference>